<dbReference type="InterPro" id="IPR029039">
    <property type="entry name" value="Flavoprotein-like_sf"/>
</dbReference>
<dbReference type="Gene3D" id="3.40.50.360">
    <property type="match status" value="1"/>
</dbReference>
<keyword evidence="1" id="KW-0288">FMN</keyword>
<protein>
    <submittedName>
        <fullName evidence="3">NAD(P)H-dependent oxidoreductase</fullName>
    </submittedName>
</protein>
<evidence type="ECO:0000259" key="2">
    <source>
        <dbReference type="Pfam" id="PF03358"/>
    </source>
</evidence>
<gene>
    <name evidence="3" type="ORF">QTP81_11110</name>
</gene>
<accession>A0ABT7SY75</accession>
<comment type="caution">
    <text evidence="3">The sequence shown here is derived from an EMBL/GenBank/DDBJ whole genome shotgun (WGS) entry which is preliminary data.</text>
</comment>
<organism evidence="3 4">
    <name type="scientific">Alteromonas arenosi</name>
    <dbReference type="NCBI Taxonomy" id="3055817"/>
    <lineage>
        <taxon>Bacteria</taxon>
        <taxon>Pseudomonadati</taxon>
        <taxon>Pseudomonadota</taxon>
        <taxon>Gammaproteobacteria</taxon>
        <taxon>Alteromonadales</taxon>
        <taxon>Alteromonadaceae</taxon>
        <taxon>Alteromonas/Salinimonas group</taxon>
        <taxon>Alteromonas</taxon>
    </lineage>
</organism>
<dbReference type="PANTHER" id="PTHR30546:SF23">
    <property type="entry name" value="FLAVOPROTEIN-LIKE PROTEIN YCP4-RELATED"/>
    <property type="match status" value="1"/>
</dbReference>
<keyword evidence="4" id="KW-1185">Reference proteome</keyword>
<proteinExistence type="predicted"/>
<dbReference type="Proteomes" id="UP001234343">
    <property type="component" value="Unassembled WGS sequence"/>
</dbReference>
<dbReference type="RefSeq" id="WP_289365530.1">
    <property type="nucleotide sequence ID" value="NZ_JAUCBP010000007.1"/>
</dbReference>
<dbReference type="EMBL" id="JAUCBP010000007">
    <property type="protein sequence ID" value="MDM7861147.1"/>
    <property type="molecule type" value="Genomic_DNA"/>
</dbReference>
<feature type="domain" description="NADPH-dependent FMN reductase-like" evidence="2">
    <location>
        <begin position="50"/>
        <end position="128"/>
    </location>
</feature>
<dbReference type="InterPro" id="IPR005025">
    <property type="entry name" value="FMN_Rdtase-like_dom"/>
</dbReference>
<sequence length="187" mass="20296">MKIGIVYFSATDITGTLVSAVCKQFTKMSVAYISHKICGKEIIEGRFENRSLMTDLHNCNAIIFASPTYMGSVSAQFKAFADSTSEFWERQSWAGKIACGITSGSGMNGDQSSTLQYLVTFSSQHGMLWLGLDAPFGDKNKNVNRLGCQLGVTAHSEDGKAADSDVRSAEYLAKRVVSTVTKMKGSF</sequence>
<evidence type="ECO:0000256" key="1">
    <source>
        <dbReference type="ARBA" id="ARBA00022643"/>
    </source>
</evidence>
<keyword evidence="1" id="KW-0285">Flavoprotein</keyword>
<dbReference type="SUPFAM" id="SSF52218">
    <property type="entry name" value="Flavoproteins"/>
    <property type="match status" value="1"/>
</dbReference>
<evidence type="ECO:0000313" key="4">
    <source>
        <dbReference type="Proteomes" id="UP001234343"/>
    </source>
</evidence>
<reference evidence="3 4" key="1">
    <citation type="submission" date="2023-06" db="EMBL/GenBank/DDBJ databases">
        <title>Alteromonas sp. ASW11-36 isolated from intertidal sand.</title>
        <authorList>
            <person name="Li Y."/>
        </authorList>
    </citation>
    <scope>NUCLEOTIDE SEQUENCE [LARGE SCALE GENOMIC DNA]</scope>
    <source>
        <strain evidence="3 4">ASW11-36</strain>
    </source>
</reference>
<evidence type="ECO:0000313" key="3">
    <source>
        <dbReference type="EMBL" id="MDM7861147.1"/>
    </source>
</evidence>
<name>A0ABT7SY75_9ALTE</name>
<dbReference type="Pfam" id="PF03358">
    <property type="entry name" value="FMN_red"/>
    <property type="match status" value="1"/>
</dbReference>
<dbReference type="PANTHER" id="PTHR30546">
    <property type="entry name" value="FLAVODOXIN-RELATED PROTEIN WRBA-RELATED"/>
    <property type="match status" value="1"/>
</dbReference>